<dbReference type="Proteomes" id="UP001586593">
    <property type="component" value="Unassembled WGS sequence"/>
</dbReference>
<keyword evidence="2" id="KW-1185">Reference proteome</keyword>
<proteinExistence type="predicted"/>
<protein>
    <submittedName>
        <fullName evidence="1">Uncharacterized protein</fullName>
    </submittedName>
</protein>
<reference evidence="1 2" key="1">
    <citation type="journal article" date="2024" name="Commun. Biol.">
        <title>Comparative genomic analysis of thermophilic fungi reveals convergent evolutionary adaptations and gene losses.</title>
        <authorList>
            <person name="Steindorff A.S."/>
            <person name="Aguilar-Pontes M.V."/>
            <person name="Robinson A.J."/>
            <person name="Andreopoulos B."/>
            <person name="LaButti K."/>
            <person name="Kuo A."/>
            <person name="Mondo S."/>
            <person name="Riley R."/>
            <person name="Otillar R."/>
            <person name="Haridas S."/>
            <person name="Lipzen A."/>
            <person name="Grimwood J."/>
            <person name="Schmutz J."/>
            <person name="Clum A."/>
            <person name="Reid I.D."/>
            <person name="Moisan M.C."/>
            <person name="Butler G."/>
            <person name="Nguyen T.T.M."/>
            <person name="Dewar K."/>
            <person name="Conant G."/>
            <person name="Drula E."/>
            <person name="Henrissat B."/>
            <person name="Hansel C."/>
            <person name="Singer S."/>
            <person name="Hutchinson M.I."/>
            <person name="de Vries R.P."/>
            <person name="Natvig D.O."/>
            <person name="Powell A.J."/>
            <person name="Tsang A."/>
            <person name="Grigoriev I.V."/>
        </authorList>
    </citation>
    <scope>NUCLEOTIDE SEQUENCE [LARGE SCALE GENOMIC DNA]</scope>
    <source>
        <strain evidence="1 2">ATCC 24622</strain>
    </source>
</reference>
<organism evidence="1 2">
    <name type="scientific">Phialemonium thermophilum</name>
    <dbReference type="NCBI Taxonomy" id="223376"/>
    <lineage>
        <taxon>Eukaryota</taxon>
        <taxon>Fungi</taxon>
        <taxon>Dikarya</taxon>
        <taxon>Ascomycota</taxon>
        <taxon>Pezizomycotina</taxon>
        <taxon>Sordariomycetes</taxon>
        <taxon>Sordariomycetidae</taxon>
        <taxon>Cephalothecales</taxon>
        <taxon>Cephalothecaceae</taxon>
        <taxon>Phialemonium</taxon>
    </lineage>
</organism>
<evidence type="ECO:0000313" key="2">
    <source>
        <dbReference type="Proteomes" id="UP001586593"/>
    </source>
</evidence>
<gene>
    <name evidence="1" type="ORF">VTK73DRAFT_6621</name>
</gene>
<dbReference type="EMBL" id="JAZHXJ010000038">
    <property type="protein sequence ID" value="KAL1879925.1"/>
    <property type="molecule type" value="Genomic_DNA"/>
</dbReference>
<accession>A0ABR3XV86</accession>
<sequence length="266" mass="28429">MEHSRVAVQQLEEETSNTNLSGVAGATMNTEQEFLPSHWSCGSAGNERPPDPVTWPDSYMDDLVTTWEHGAEEKNDIGTIAVAAPPETQNGGPTLDYTSVEVTPGFGAQGSLAAALGGPAQHVGHNDDIAYFETDPYAQGLQRVAPMGLEDWIEATTPPYMARPAGRCQRLLQNNQQKDISAYLSAVAPGGAETGPGGYLAALHDDGMGSVFAAPPTGQVTADSLQGIGAVFDRQYIDGDWDYVDKDYVDQEYLDTEGYEPVVDSE</sequence>
<comment type="caution">
    <text evidence="1">The sequence shown here is derived from an EMBL/GenBank/DDBJ whole genome shotgun (WGS) entry which is preliminary data.</text>
</comment>
<name>A0ABR3XV86_9PEZI</name>
<evidence type="ECO:0000313" key="1">
    <source>
        <dbReference type="EMBL" id="KAL1879925.1"/>
    </source>
</evidence>